<keyword evidence="7 12" id="KW-0067">ATP-binding</keyword>
<dbReference type="InterPro" id="IPR050081">
    <property type="entry name" value="Ile-tRNA_ligase"/>
</dbReference>
<feature type="binding site" evidence="12">
    <location>
        <position position="886"/>
    </location>
    <ligand>
        <name>Zn(2+)</name>
        <dbReference type="ChEBI" id="CHEBI:29105"/>
    </ligand>
</feature>
<evidence type="ECO:0000256" key="6">
    <source>
        <dbReference type="ARBA" id="ARBA00022741"/>
    </source>
</evidence>
<protein>
    <recommendedName>
        <fullName evidence="12">Isoleucine--tRNA ligase</fullName>
        <ecNumber evidence="12">6.1.1.5</ecNumber>
    </recommendedName>
    <alternativeName>
        <fullName evidence="12">Isoleucyl-tRNA synthetase</fullName>
        <shortName evidence="12">IleRS</shortName>
    </alternativeName>
</protein>
<dbReference type="Pfam" id="PF08264">
    <property type="entry name" value="Anticodon_1"/>
    <property type="match status" value="1"/>
</dbReference>
<comment type="domain">
    <text evidence="12">IleRS has two distinct active sites: one for aminoacylation and one for editing. The misactivated valine is translocated from the active site to the editing site, which sterically excludes the correctly activated isoleucine. The single editing site contains two valyl binding pockets, one specific for each substrate (Val-AMP or Val-tRNA(Ile)).</text>
</comment>
<dbReference type="GO" id="GO:0005524">
    <property type="term" value="F:ATP binding"/>
    <property type="evidence" value="ECO:0007669"/>
    <property type="project" value="UniProtKB-UniRule"/>
</dbReference>
<evidence type="ECO:0000256" key="11">
    <source>
        <dbReference type="ARBA" id="ARBA00048359"/>
    </source>
</evidence>
<evidence type="ECO:0000256" key="10">
    <source>
        <dbReference type="ARBA" id="ARBA00025217"/>
    </source>
</evidence>
<dbReference type="InterPro" id="IPR009080">
    <property type="entry name" value="tRNAsynth_Ia_anticodon-bd"/>
</dbReference>
<proteinExistence type="inferred from homology"/>
<comment type="function">
    <text evidence="10 12">Catalyzes the attachment of isoleucine to tRNA(Ile). As IleRS can inadvertently accommodate and process structurally similar amino acids such as valine, to avoid such errors it has two additional distinct tRNA(Ile)-dependent editing activities. One activity is designated as 'pretransfer' editing and involves the hydrolysis of activated Val-AMP. The other activity is designated 'posttransfer' editing and involves deacylation of mischarged Val-tRNA(Ile).</text>
</comment>
<dbReference type="GO" id="GO:0002161">
    <property type="term" value="F:aminoacyl-tRNA deacylase activity"/>
    <property type="evidence" value="ECO:0007669"/>
    <property type="project" value="InterPro"/>
</dbReference>
<evidence type="ECO:0000259" key="14">
    <source>
        <dbReference type="Pfam" id="PF06827"/>
    </source>
</evidence>
<dbReference type="Proteomes" id="UP000252585">
    <property type="component" value="Unassembled WGS sequence"/>
</dbReference>
<accession>A0A368XXP8</accession>
<dbReference type="GO" id="GO:0008270">
    <property type="term" value="F:zinc ion binding"/>
    <property type="evidence" value="ECO:0007669"/>
    <property type="project" value="UniProtKB-UniRule"/>
</dbReference>
<feature type="short sequence motif" description="'HIGH' region" evidence="12">
    <location>
        <begin position="57"/>
        <end position="67"/>
    </location>
</feature>
<dbReference type="EMBL" id="QPJJ01000006">
    <property type="protein sequence ID" value="RCW70784.1"/>
    <property type="molecule type" value="Genomic_DNA"/>
</dbReference>
<dbReference type="SUPFAM" id="SSF47323">
    <property type="entry name" value="Anticodon-binding domain of a subclass of class I aminoacyl-tRNA synthetases"/>
    <property type="match status" value="1"/>
</dbReference>
<dbReference type="FunFam" id="1.10.10.830:FF:000001">
    <property type="entry name" value="Isoleucine--tRNA ligase"/>
    <property type="match status" value="1"/>
</dbReference>
<dbReference type="GO" id="GO:0000049">
    <property type="term" value="F:tRNA binding"/>
    <property type="evidence" value="ECO:0007669"/>
    <property type="project" value="InterPro"/>
</dbReference>
<dbReference type="EC" id="6.1.1.5" evidence="12"/>
<dbReference type="InterPro" id="IPR010663">
    <property type="entry name" value="Znf_FPG/IleRS"/>
</dbReference>
<sequence length="918" mass="105760">MDYKNTLLMPKTEFPMRGNLPNKEPKLQEKWDEESIYQKVQERTKDRPLFVLHDGPPYANGDIHMGHALNKVLKDFIVRYKSMSGFHAPYVPGWDTHGLPIEQALAKKKVNRKKMSVAEFRQKCAEYALKQIDNQRTQFKQLGVRGDWENPYITLDKEYEAAQIEVFGEMAKKGYIYKGLKPVYWSPSSESALAEAEIEYQDKRSASIYVSFDVRDGKNVLEGDEKFIIWTTTPWTLPANLGISVHPDLDYIVVKEASSKFIIAKDMLNQVKEELEWSEAEVLKTVKGKDLNHTIAKHPFYDRDSLIITGDHVTIESGTGLVHTAPGHGEDDFIVGKQNGLEVLCPVDEKGYFTEEAPGFEGLFYDAANKEVTEKLEENKALLKLEFITHSYPHDWRTKKPTIFRATNQWFASIKDFREDILAEVNRIEWLPKWGETRLYNMVRDREDWCISRQRTWGVPIPVFYGEDRTPIITDETITHVANLFKKHGSNIWFEWDTKDLLPENFSSEHSPDGTFTKETDIMDVWFDSGSSHQGVLESREDLKRPADIYLEGSDQYRGWFNSSLSTSVAVTGKSPYEAIISHGFVLDGKGRKMSKSVGNVVVPSKIMKQYGADILRLWVASVDYQADVRISDEIIKQTSEGYRKIRNTFRFLLANLHDFELKDMVKDEELQEVDRYMLIKLQDVIKKVEKAYEAYDFSTVYHTIHNFCSIDLSSFYLDFAKDILYIEASDNVRRRSIQSVYYQIIVSLNKLLSPILSHTTEEVWTYIPEVKEESVQLSDFPKARDIENQEKIKQKWDAFIEVRDDILKALEEARAEKVIGKSLEAHVTLKANNESIAGLLKEIPHLHQLLIVSEVNVVEELSDAKTYQHVSVAIEKHQGDTCERCWVSSHDVGDNPAHPSLCVRCADVVEKHYKDVE</sequence>
<comment type="similarity">
    <text evidence="2 12">Belongs to the class-I aminoacyl-tRNA synthetase family. IleS type 1 subfamily.</text>
</comment>
<evidence type="ECO:0000256" key="9">
    <source>
        <dbReference type="ARBA" id="ARBA00023146"/>
    </source>
</evidence>
<feature type="binding site" evidence="12">
    <location>
        <position position="906"/>
    </location>
    <ligand>
        <name>Zn(2+)</name>
        <dbReference type="ChEBI" id="CHEBI:29105"/>
    </ligand>
</feature>
<dbReference type="Gene3D" id="1.10.10.830">
    <property type="entry name" value="Ile-tRNA synthetase CP2 domain-like"/>
    <property type="match status" value="1"/>
</dbReference>
<evidence type="ECO:0000313" key="16">
    <source>
        <dbReference type="EMBL" id="RCW70784.1"/>
    </source>
</evidence>
<keyword evidence="4 12" id="KW-0963">Cytoplasm</keyword>
<keyword evidence="6 12" id="KW-0547">Nucleotide-binding</keyword>
<name>A0A368XXP8_9BACI</name>
<dbReference type="FunFam" id="3.90.740.10:FF:000006">
    <property type="entry name" value="Isoleucine--tRNA ligase"/>
    <property type="match status" value="1"/>
</dbReference>
<dbReference type="PRINTS" id="PR00984">
    <property type="entry name" value="TRNASYNTHILE"/>
</dbReference>
<evidence type="ECO:0000256" key="3">
    <source>
        <dbReference type="ARBA" id="ARBA00011245"/>
    </source>
</evidence>
<organism evidence="16 17">
    <name type="scientific">Saliterribacillus persicus</name>
    <dbReference type="NCBI Taxonomy" id="930114"/>
    <lineage>
        <taxon>Bacteria</taxon>
        <taxon>Bacillati</taxon>
        <taxon>Bacillota</taxon>
        <taxon>Bacilli</taxon>
        <taxon>Bacillales</taxon>
        <taxon>Bacillaceae</taxon>
        <taxon>Saliterribacillus</taxon>
    </lineage>
</organism>
<feature type="binding site" evidence="12">
    <location>
        <position position="903"/>
    </location>
    <ligand>
        <name>Zn(2+)</name>
        <dbReference type="ChEBI" id="CHEBI:29105"/>
    </ligand>
</feature>
<dbReference type="AlphaFoldDB" id="A0A368XXP8"/>
<feature type="short sequence motif" description="'KMSKS' region" evidence="12">
    <location>
        <begin position="593"/>
        <end position="597"/>
    </location>
</feature>
<evidence type="ECO:0000256" key="2">
    <source>
        <dbReference type="ARBA" id="ARBA00006887"/>
    </source>
</evidence>
<dbReference type="Gene3D" id="1.10.730.20">
    <property type="match status" value="1"/>
</dbReference>
<evidence type="ECO:0000313" key="17">
    <source>
        <dbReference type="Proteomes" id="UP000252585"/>
    </source>
</evidence>
<keyword evidence="17" id="KW-1185">Reference proteome</keyword>
<dbReference type="PANTHER" id="PTHR42765">
    <property type="entry name" value="SOLEUCYL-TRNA SYNTHETASE"/>
    <property type="match status" value="1"/>
</dbReference>
<feature type="domain" description="Methionyl/Valyl/Leucyl/Isoleucyl-tRNA synthetase anticodon-binding" evidence="15">
    <location>
        <begin position="675"/>
        <end position="829"/>
    </location>
</feature>
<dbReference type="Gene3D" id="3.40.50.620">
    <property type="entry name" value="HUPs"/>
    <property type="match status" value="2"/>
</dbReference>
<evidence type="ECO:0000256" key="4">
    <source>
        <dbReference type="ARBA" id="ARBA00022490"/>
    </source>
</evidence>
<dbReference type="SUPFAM" id="SSF50677">
    <property type="entry name" value="ValRS/IleRS/LeuRS editing domain"/>
    <property type="match status" value="1"/>
</dbReference>
<dbReference type="InterPro" id="IPR033708">
    <property type="entry name" value="Anticodon_Ile_BEm"/>
</dbReference>
<dbReference type="Gene3D" id="3.90.740.10">
    <property type="entry name" value="Valyl/Leucyl/Isoleucyl-tRNA synthetase, editing domain"/>
    <property type="match status" value="1"/>
</dbReference>
<dbReference type="Pfam" id="PF00133">
    <property type="entry name" value="tRNA-synt_1"/>
    <property type="match status" value="1"/>
</dbReference>
<dbReference type="Pfam" id="PF06827">
    <property type="entry name" value="zf-FPG_IleRS"/>
    <property type="match status" value="1"/>
</dbReference>
<dbReference type="InterPro" id="IPR023585">
    <property type="entry name" value="Ile-tRNA-ligase_type1"/>
</dbReference>
<dbReference type="PROSITE" id="PS00178">
    <property type="entry name" value="AA_TRNA_LIGASE_I"/>
    <property type="match status" value="1"/>
</dbReference>
<evidence type="ECO:0000259" key="15">
    <source>
        <dbReference type="Pfam" id="PF08264"/>
    </source>
</evidence>
<dbReference type="InterPro" id="IPR001412">
    <property type="entry name" value="aa-tRNA-synth_I_CS"/>
</dbReference>
<feature type="domain" description="Zinc finger FPG/IleRS-type" evidence="14">
    <location>
        <begin position="880"/>
        <end position="909"/>
    </location>
</feature>
<dbReference type="OrthoDB" id="9810365at2"/>
<feature type="binding site" evidence="12">
    <location>
        <position position="552"/>
    </location>
    <ligand>
        <name>L-isoleucyl-5'-AMP</name>
        <dbReference type="ChEBI" id="CHEBI:178002"/>
    </ligand>
</feature>
<dbReference type="PANTHER" id="PTHR42765:SF1">
    <property type="entry name" value="ISOLEUCINE--TRNA LIGASE, MITOCHONDRIAL"/>
    <property type="match status" value="1"/>
</dbReference>
<feature type="domain" description="Aminoacyl-tRNA synthetase class Ia" evidence="13">
    <location>
        <begin position="27"/>
        <end position="632"/>
    </location>
</feature>
<feature type="binding site" evidence="12">
    <location>
        <position position="596"/>
    </location>
    <ligand>
        <name>ATP</name>
        <dbReference type="ChEBI" id="CHEBI:30616"/>
    </ligand>
</feature>
<dbReference type="RefSeq" id="WP_114352776.1">
    <property type="nucleotide sequence ID" value="NZ_QPJJ01000006.1"/>
</dbReference>
<dbReference type="InterPro" id="IPR014729">
    <property type="entry name" value="Rossmann-like_a/b/a_fold"/>
</dbReference>
<feature type="binding site" evidence="12">
    <location>
        <position position="883"/>
    </location>
    <ligand>
        <name>Zn(2+)</name>
        <dbReference type="ChEBI" id="CHEBI:29105"/>
    </ligand>
</feature>
<keyword evidence="8 12" id="KW-0648">Protein biosynthesis</keyword>
<dbReference type="GO" id="GO:0004822">
    <property type="term" value="F:isoleucine-tRNA ligase activity"/>
    <property type="evidence" value="ECO:0007669"/>
    <property type="project" value="UniProtKB-UniRule"/>
</dbReference>
<dbReference type="InterPro" id="IPR002301">
    <property type="entry name" value="Ile-tRNA-ligase"/>
</dbReference>
<dbReference type="NCBIfam" id="TIGR00392">
    <property type="entry name" value="ileS"/>
    <property type="match status" value="1"/>
</dbReference>
<dbReference type="GO" id="GO:0006428">
    <property type="term" value="P:isoleucyl-tRNA aminoacylation"/>
    <property type="evidence" value="ECO:0007669"/>
    <property type="project" value="UniProtKB-UniRule"/>
</dbReference>
<evidence type="ECO:0000256" key="8">
    <source>
        <dbReference type="ARBA" id="ARBA00022917"/>
    </source>
</evidence>
<dbReference type="CDD" id="cd07960">
    <property type="entry name" value="Anticodon_Ia_Ile_BEm"/>
    <property type="match status" value="1"/>
</dbReference>
<comment type="subcellular location">
    <subcellularLocation>
        <location evidence="1 12">Cytoplasm</location>
    </subcellularLocation>
</comment>
<comment type="subunit">
    <text evidence="3 12">Monomer.</text>
</comment>
<dbReference type="InterPro" id="IPR013155">
    <property type="entry name" value="M/V/L/I-tRNA-synth_anticd-bd"/>
</dbReference>
<reference evidence="16 17" key="1">
    <citation type="submission" date="2018-07" db="EMBL/GenBank/DDBJ databases">
        <title>Genomic Encyclopedia of Type Strains, Phase IV (KMG-IV): sequencing the most valuable type-strain genomes for metagenomic binning, comparative biology and taxonomic classification.</title>
        <authorList>
            <person name="Goeker M."/>
        </authorList>
    </citation>
    <scope>NUCLEOTIDE SEQUENCE [LARGE SCALE GENOMIC DNA]</scope>
    <source>
        <strain evidence="16 17">DSM 27696</strain>
    </source>
</reference>
<dbReference type="FunFam" id="3.40.50.620:FF:000152">
    <property type="entry name" value="Isoleucine--tRNA ligase"/>
    <property type="match status" value="1"/>
</dbReference>
<dbReference type="HAMAP" id="MF_02002">
    <property type="entry name" value="Ile_tRNA_synth_type1"/>
    <property type="match status" value="1"/>
</dbReference>
<dbReference type="FunFam" id="1.10.730.20:FF:000001">
    <property type="entry name" value="Isoleucine--tRNA ligase"/>
    <property type="match status" value="1"/>
</dbReference>
<comment type="catalytic activity">
    <reaction evidence="11 12">
        <text>tRNA(Ile) + L-isoleucine + ATP = L-isoleucyl-tRNA(Ile) + AMP + diphosphate</text>
        <dbReference type="Rhea" id="RHEA:11060"/>
        <dbReference type="Rhea" id="RHEA-COMP:9666"/>
        <dbReference type="Rhea" id="RHEA-COMP:9695"/>
        <dbReference type="ChEBI" id="CHEBI:30616"/>
        <dbReference type="ChEBI" id="CHEBI:33019"/>
        <dbReference type="ChEBI" id="CHEBI:58045"/>
        <dbReference type="ChEBI" id="CHEBI:78442"/>
        <dbReference type="ChEBI" id="CHEBI:78528"/>
        <dbReference type="ChEBI" id="CHEBI:456215"/>
        <dbReference type="EC" id="6.1.1.5"/>
    </reaction>
</comment>
<keyword evidence="9 12" id="KW-0030">Aminoacyl-tRNA synthetase</keyword>
<dbReference type="GO" id="GO:0005829">
    <property type="term" value="C:cytosol"/>
    <property type="evidence" value="ECO:0007669"/>
    <property type="project" value="TreeGrafter"/>
</dbReference>
<evidence type="ECO:0000259" key="13">
    <source>
        <dbReference type="Pfam" id="PF00133"/>
    </source>
</evidence>
<keyword evidence="5 12" id="KW-0436">Ligase</keyword>
<gene>
    <name evidence="12" type="primary">ileS</name>
    <name evidence="16" type="ORF">DFR57_106183</name>
</gene>
<evidence type="ECO:0000256" key="7">
    <source>
        <dbReference type="ARBA" id="ARBA00022840"/>
    </source>
</evidence>
<keyword evidence="12" id="KW-0862">Zinc</keyword>
<evidence type="ECO:0000256" key="1">
    <source>
        <dbReference type="ARBA" id="ARBA00004496"/>
    </source>
</evidence>
<comment type="caution">
    <text evidence="16">The sequence shown here is derived from an EMBL/GenBank/DDBJ whole genome shotgun (WGS) entry which is preliminary data.</text>
</comment>
<comment type="cofactor">
    <cofactor evidence="12">
        <name>Zn(2+)</name>
        <dbReference type="ChEBI" id="CHEBI:29105"/>
    </cofactor>
    <text evidence="12">Binds 1 zinc ion per subunit.</text>
</comment>
<keyword evidence="12" id="KW-0479">Metal-binding</keyword>
<dbReference type="InterPro" id="IPR002300">
    <property type="entry name" value="aa-tRNA-synth_Ia"/>
</dbReference>
<evidence type="ECO:0000256" key="5">
    <source>
        <dbReference type="ARBA" id="ARBA00022598"/>
    </source>
</evidence>
<dbReference type="SUPFAM" id="SSF52374">
    <property type="entry name" value="Nucleotidylyl transferase"/>
    <property type="match status" value="1"/>
</dbReference>
<dbReference type="CDD" id="cd00818">
    <property type="entry name" value="IleRS_core"/>
    <property type="match status" value="1"/>
</dbReference>
<dbReference type="InterPro" id="IPR009008">
    <property type="entry name" value="Val/Leu/Ile-tRNA-synth_edit"/>
</dbReference>
<evidence type="ECO:0000256" key="12">
    <source>
        <dbReference type="HAMAP-Rule" id="MF_02002"/>
    </source>
</evidence>